<organism evidence="1 2">
    <name type="scientific">Dothistroma septosporum (strain NZE10 / CBS 128990)</name>
    <name type="common">Red band needle blight fungus</name>
    <name type="synonym">Mycosphaerella pini</name>
    <dbReference type="NCBI Taxonomy" id="675120"/>
    <lineage>
        <taxon>Eukaryota</taxon>
        <taxon>Fungi</taxon>
        <taxon>Dikarya</taxon>
        <taxon>Ascomycota</taxon>
        <taxon>Pezizomycotina</taxon>
        <taxon>Dothideomycetes</taxon>
        <taxon>Dothideomycetidae</taxon>
        <taxon>Mycosphaerellales</taxon>
        <taxon>Mycosphaerellaceae</taxon>
        <taxon>Dothistroma</taxon>
    </lineage>
</organism>
<name>N1PWP3_DOTSN</name>
<gene>
    <name evidence="1" type="ORF">DOTSEDRAFT_42159</name>
</gene>
<dbReference type="OrthoDB" id="10667217at2759"/>
<protein>
    <submittedName>
        <fullName evidence="1">Uncharacterized protein</fullName>
    </submittedName>
</protein>
<evidence type="ECO:0000313" key="2">
    <source>
        <dbReference type="Proteomes" id="UP000016933"/>
    </source>
</evidence>
<keyword evidence="2" id="KW-1185">Reference proteome</keyword>
<dbReference type="AlphaFoldDB" id="N1PWP3"/>
<reference evidence="2" key="1">
    <citation type="journal article" date="2012" name="PLoS Genet.">
        <title>The genomes of the fungal plant pathogens Cladosporium fulvum and Dothistroma septosporum reveal adaptation to different hosts and lifestyles but also signatures of common ancestry.</title>
        <authorList>
            <person name="de Wit P.J.G.M."/>
            <person name="van der Burgt A."/>
            <person name="Oekmen B."/>
            <person name="Stergiopoulos I."/>
            <person name="Abd-Elsalam K.A."/>
            <person name="Aerts A.L."/>
            <person name="Bahkali A.H."/>
            <person name="Beenen H.G."/>
            <person name="Chettri P."/>
            <person name="Cox M.P."/>
            <person name="Datema E."/>
            <person name="de Vries R.P."/>
            <person name="Dhillon B."/>
            <person name="Ganley A.R."/>
            <person name="Griffiths S.A."/>
            <person name="Guo Y."/>
            <person name="Hamelin R.C."/>
            <person name="Henrissat B."/>
            <person name="Kabir M.S."/>
            <person name="Jashni M.K."/>
            <person name="Kema G."/>
            <person name="Klaubauf S."/>
            <person name="Lapidus A."/>
            <person name="Levasseur A."/>
            <person name="Lindquist E."/>
            <person name="Mehrabi R."/>
            <person name="Ohm R.A."/>
            <person name="Owen T.J."/>
            <person name="Salamov A."/>
            <person name="Schwelm A."/>
            <person name="Schijlen E."/>
            <person name="Sun H."/>
            <person name="van den Burg H.A."/>
            <person name="van Ham R.C.H.J."/>
            <person name="Zhang S."/>
            <person name="Goodwin S.B."/>
            <person name="Grigoriev I.V."/>
            <person name="Collemare J."/>
            <person name="Bradshaw R.E."/>
        </authorList>
    </citation>
    <scope>NUCLEOTIDE SEQUENCE [LARGE SCALE GENOMIC DNA]</scope>
    <source>
        <strain evidence="2">NZE10 / CBS 128990</strain>
    </source>
</reference>
<proteinExistence type="predicted"/>
<dbReference type="EMBL" id="KB446536">
    <property type="protein sequence ID" value="EME47837.1"/>
    <property type="molecule type" value="Genomic_DNA"/>
</dbReference>
<evidence type="ECO:0000313" key="1">
    <source>
        <dbReference type="EMBL" id="EME47837.1"/>
    </source>
</evidence>
<sequence length="97" mass="10854">MDPTRKLINVERHLAAAKACVAQLGVRIADKERSSGFADSGREGADSDVPAPCDLVEWPRHFKRLECIPEVMDPKTPQSDGSILWHTLTVCQRIQRM</sequence>
<reference evidence="1 2" key="2">
    <citation type="journal article" date="2012" name="PLoS Pathog.">
        <title>Diverse lifestyles and strategies of plant pathogenesis encoded in the genomes of eighteen Dothideomycetes fungi.</title>
        <authorList>
            <person name="Ohm R.A."/>
            <person name="Feau N."/>
            <person name="Henrissat B."/>
            <person name="Schoch C.L."/>
            <person name="Horwitz B.A."/>
            <person name="Barry K.W."/>
            <person name="Condon B.J."/>
            <person name="Copeland A.C."/>
            <person name="Dhillon B."/>
            <person name="Glaser F."/>
            <person name="Hesse C.N."/>
            <person name="Kosti I."/>
            <person name="LaButti K."/>
            <person name="Lindquist E.A."/>
            <person name="Lucas S."/>
            <person name="Salamov A.A."/>
            <person name="Bradshaw R.E."/>
            <person name="Ciuffetti L."/>
            <person name="Hamelin R.C."/>
            <person name="Kema G.H.J."/>
            <person name="Lawrence C."/>
            <person name="Scott J.A."/>
            <person name="Spatafora J.W."/>
            <person name="Turgeon B.G."/>
            <person name="de Wit P.J.G.M."/>
            <person name="Zhong S."/>
            <person name="Goodwin S.B."/>
            <person name="Grigoriev I.V."/>
        </authorList>
    </citation>
    <scope>NUCLEOTIDE SEQUENCE [LARGE SCALE GENOMIC DNA]</scope>
    <source>
        <strain evidence="2">NZE10 / CBS 128990</strain>
    </source>
</reference>
<dbReference type="Proteomes" id="UP000016933">
    <property type="component" value="Unassembled WGS sequence"/>
</dbReference>
<dbReference type="HOGENOM" id="CLU_2346657_0_0_1"/>
<accession>N1PWP3</accession>